<sequence>MNHQTRRAFTLILLLVPVLLVAGILMTLLAVRTIAFEVRAVRGDGVMGTFTAQELGVCGPRTSCSWSGSYVSADRREDYISIRGFNRYELASGDRVSAIDVGGPAAVYRPGRFDVVGSVVLTLGSLALLISPVYVVRRARQRRSARDSSNVKTNA</sequence>
<evidence type="ECO:0008006" key="4">
    <source>
        <dbReference type="Google" id="ProtNLM"/>
    </source>
</evidence>
<feature type="transmembrane region" description="Helical" evidence="1">
    <location>
        <begin position="115"/>
        <end position="136"/>
    </location>
</feature>
<keyword evidence="1" id="KW-1133">Transmembrane helix</keyword>
<keyword evidence="1" id="KW-0812">Transmembrane</keyword>
<reference evidence="2 3" key="1">
    <citation type="submission" date="2020-10" db="EMBL/GenBank/DDBJ databases">
        <title>Sequencing the genomes of 1000 actinobacteria strains.</title>
        <authorList>
            <person name="Klenk H.-P."/>
        </authorList>
    </citation>
    <scope>NUCLEOTIDE SEQUENCE [LARGE SCALE GENOMIC DNA]</scope>
    <source>
        <strain evidence="2 3">DSM 43173</strain>
    </source>
</reference>
<comment type="caution">
    <text evidence="2">The sequence shown here is derived from an EMBL/GenBank/DDBJ whole genome shotgun (WGS) entry which is preliminary data.</text>
</comment>
<dbReference type="Proteomes" id="UP000633509">
    <property type="component" value="Unassembled WGS sequence"/>
</dbReference>
<keyword evidence="1" id="KW-0472">Membrane</keyword>
<gene>
    <name evidence="2" type="ORF">H4W80_009961</name>
</gene>
<evidence type="ECO:0000313" key="3">
    <source>
        <dbReference type="Proteomes" id="UP000633509"/>
    </source>
</evidence>
<proteinExistence type="predicted"/>
<dbReference type="EMBL" id="JADBEK010000001">
    <property type="protein sequence ID" value="MBE1591703.1"/>
    <property type="molecule type" value="Genomic_DNA"/>
</dbReference>
<feature type="transmembrane region" description="Helical" evidence="1">
    <location>
        <begin position="12"/>
        <end position="35"/>
    </location>
</feature>
<evidence type="ECO:0000256" key="1">
    <source>
        <dbReference type="SAM" id="Phobius"/>
    </source>
</evidence>
<organism evidence="2 3">
    <name type="scientific">Nonomuraea angiospora</name>
    <dbReference type="NCBI Taxonomy" id="46172"/>
    <lineage>
        <taxon>Bacteria</taxon>
        <taxon>Bacillati</taxon>
        <taxon>Actinomycetota</taxon>
        <taxon>Actinomycetes</taxon>
        <taxon>Streptosporangiales</taxon>
        <taxon>Streptosporangiaceae</taxon>
        <taxon>Nonomuraea</taxon>
    </lineage>
</organism>
<name>A0ABR9MGN4_9ACTN</name>
<dbReference type="RefSeq" id="WP_192791371.1">
    <property type="nucleotide sequence ID" value="NZ_JADBEK010000001.1"/>
</dbReference>
<accession>A0ABR9MGN4</accession>
<protein>
    <recommendedName>
        <fullName evidence="4">DUF3592 domain-containing protein</fullName>
    </recommendedName>
</protein>
<keyword evidence="3" id="KW-1185">Reference proteome</keyword>
<evidence type="ECO:0000313" key="2">
    <source>
        <dbReference type="EMBL" id="MBE1591703.1"/>
    </source>
</evidence>